<reference evidence="1" key="1">
    <citation type="submission" date="2014-07" db="EMBL/GenBank/DDBJ databases">
        <authorList>
            <person name="Martin A.A"/>
            <person name="De Silva N."/>
        </authorList>
    </citation>
    <scope>NUCLEOTIDE SEQUENCE</scope>
</reference>
<evidence type="ECO:0000313" key="2">
    <source>
        <dbReference type="WBParaSite" id="SVE_0640800.1"/>
    </source>
</evidence>
<protein>
    <submittedName>
        <fullName evidence="2">Anaphase-promoting complex subunit 1</fullName>
    </submittedName>
</protein>
<dbReference type="GO" id="GO:0030896">
    <property type="term" value="C:checkpoint clamp complex"/>
    <property type="evidence" value="ECO:0007669"/>
    <property type="project" value="InterPro"/>
</dbReference>
<dbReference type="AlphaFoldDB" id="A0A0K0FC44"/>
<dbReference type="Pfam" id="PF04139">
    <property type="entry name" value="Rad9"/>
    <property type="match status" value="1"/>
</dbReference>
<sequence length="914" mass="105933">MECSKFCIHQDECIEKIKKLTGDVNLFWFGDEWRTLCDHRYFKYQHKSKPNSIDCLNPPNLSKFHSLGSRLFQVPTFSSHFLDNLKIFPRVTFFPRSGNYTACDHDFNVDAGMKKEVHGHPEMVPLDSFFTITPPDLNWPGLGKDGNRYTILITDPSEGKILFLSTNFPYETHKIIEYNTLKPYRDSPSPMVFLIFSQEQNDVQLNFIPQQPNGNKDLEDDSSSENTFDLPEFMLKNNLTTKLVGLTWSLIKTDPYSIEVNRQSNGIDNCHSLLIKKLQKDHTFDFVLNFNLNELDNTVSLSYYQPSTEFKVCCEKFTYDEDYIMADPLAYGYIPSLSLINKPKLKMIKNSNFIDNYQRIQRHYVIRKDEKFIVIMFEPNKKRLFWLVSDVTSGALANGNELDGTTIFPYENPSSLDPDNCNEVVLMILEESRHPKRINIRRNKEDDNVNKSSPNQYDIKMIQNYFTLDQQKVPLNYFTSDAPRQNFSIENFKSYMKVKLTAITWFESCYDEFNAITEIRQVIKSNLTEFDVKNKFGKHKVNKIEYYGYPRTLEVEVAKTERLKRELMVAICKSLKPSFSDTFYHLNMDADDLFDEFVYEQENARRKEEPPINPIKEPHSNVLGVEVSRFMNTQYLKEMDSKDVIEKGAQYALSKNISFFCKIIQNLSTLSSTLLFVPEEDQLSISVYNASTHMFSKTVFRRDFFGEVNSSCLVTPNTGCCISSETALSVFKISPELQDDLQYLVIDTDPSKDYVNVILFGPGDVTELFKINQFAIKPPLADNTRSRDGELFQIVSYVDVWDGFFRRSNNAISSMKLHFKKDHVIVTPKKQSTGNGPSFSYEIDARIFVNYDIAEEFSLTFDYNEFAIACSIVSKITKVFVLEYVGGDAPLRMFLHQPGIVDFEIFFQCELEEC</sequence>
<proteinExistence type="predicted"/>
<name>A0A0K0FC44_STRVS</name>
<accession>A0A0K0FC44</accession>
<dbReference type="InterPro" id="IPR046938">
    <property type="entry name" value="DNA_clamp_sf"/>
</dbReference>
<dbReference type="STRING" id="75913.A0A0K0FC44"/>
<keyword evidence="1" id="KW-1185">Reference proteome</keyword>
<dbReference type="GO" id="GO:0000077">
    <property type="term" value="P:DNA damage checkpoint signaling"/>
    <property type="evidence" value="ECO:0007669"/>
    <property type="project" value="InterPro"/>
</dbReference>
<dbReference type="InterPro" id="IPR007268">
    <property type="entry name" value="Rad9/Ddc1"/>
</dbReference>
<dbReference type="Gene3D" id="3.90.280.10">
    <property type="entry name" value="PEBP-like"/>
    <property type="match status" value="1"/>
</dbReference>
<dbReference type="Gene3D" id="3.70.10.10">
    <property type="match status" value="1"/>
</dbReference>
<organism evidence="1 2">
    <name type="scientific">Strongyloides venezuelensis</name>
    <name type="common">Threadworm</name>
    <dbReference type="NCBI Taxonomy" id="75913"/>
    <lineage>
        <taxon>Eukaryota</taxon>
        <taxon>Metazoa</taxon>
        <taxon>Ecdysozoa</taxon>
        <taxon>Nematoda</taxon>
        <taxon>Chromadorea</taxon>
        <taxon>Rhabditida</taxon>
        <taxon>Tylenchina</taxon>
        <taxon>Panagrolaimomorpha</taxon>
        <taxon>Strongyloidoidea</taxon>
        <taxon>Strongyloididae</taxon>
        <taxon>Strongyloides</taxon>
    </lineage>
</organism>
<evidence type="ECO:0000313" key="1">
    <source>
        <dbReference type="Proteomes" id="UP000035680"/>
    </source>
</evidence>
<dbReference type="WBParaSite" id="SVE_0640800.1">
    <property type="protein sequence ID" value="SVE_0640800.1"/>
    <property type="gene ID" value="SVE_0640800"/>
</dbReference>
<dbReference type="InterPro" id="IPR036610">
    <property type="entry name" value="PEBP-like_sf"/>
</dbReference>
<dbReference type="SUPFAM" id="SSF55979">
    <property type="entry name" value="DNA clamp"/>
    <property type="match status" value="1"/>
</dbReference>
<reference evidence="2" key="2">
    <citation type="submission" date="2015-08" db="UniProtKB">
        <authorList>
            <consortium name="WormBaseParasite"/>
        </authorList>
    </citation>
    <scope>IDENTIFICATION</scope>
</reference>
<dbReference type="Proteomes" id="UP000035680">
    <property type="component" value="Unassembled WGS sequence"/>
</dbReference>